<accession>A0A183VFU1</accession>
<dbReference type="AlphaFoldDB" id="A0A183VFU1"/>
<protein>
    <submittedName>
        <fullName evidence="7">Suf domain-containing protein</fullName>
    </submittedName>
</protein>
<evidence type="ECO:0000313" key="7">
    <source>
        <dbReference type="WBParaSite" id="TCNE_0001961501-mRNA-1"/>
    </source>
</evidence>
<name>A0A183VFU1_TOXCA</name>
<evidence type="ECO:0000313" key="6">
    <source>
        <dbReference type="Proteomes" id="UP000050794"/>
    </source>
</evidence>
<dbReference type="GO" id="GO:0005634">
    <property type="term" value="C:nucleus"/>
    <property type="evidence" value="ECO:0007669"/>
    <property type="project" value="UniProtKB-SubCell"/>
</dbReference>
<gene>
    <name evidence="5" type="ORF">TCNE_LOCUS19611</name>
</gene>
<dbReference type="Pfam" id="PF05843">
    <property type="entry name" value="Suf"/>
    <property type="match status" value="1"/>
</dbReference>
<evidence type="ECO:0000256" key="2">
    <source>
        <dbReference type="ARBA" id="ARBA00022737"/>
    </source>
</evidence>
<reference evidence="7" key="1">
    <citation type="submission" date="2016-06" db="UniProtKB">
        <authorList>
            <consortium name="WormBaseParasite"/>
        </authorList>
    </citation>
    <scope>IDENTIFICATION</scope>
</reference>
<feature type="domain" description="Suppressor of forked" evidence="4">
    <location>
        <begin position="14"/>
        <end position="187"/>
    </location>
</feature>
<dbReference type="SUPFAM" id="SSF48452">
    <property type="entry name" value="TPR-like"/>
    <property type="match status" value="1"/>
</dbReference>
<dbReference type="InterPro" id="IPR003107">
    <property type="entry name" value="HAT"/>
</dbReference>
<dbReference type="Proteomes" id="UP000050794">
    <property type="component" value="Unassembled WGS sequence"/>
</dbReference>
<dbReference type="EMBL" id="UYWY01027188">
    <property type="protein sequence ID" value="VDM50932.1"/>
    <property type="molecule type" value="Genomic_DNA"/>
</dbReference>
<dbReference type="WBParaSite" id="TCNE_0001961501-mRNA-1">
    <property type="protein sequence ID" value="TCNE_0001961501-mRNA-1"/>
    <property type="gene ID" value="TCNE_0001961501"/>
</dbReference>
<dbReference type="InterPro" id="IPR045243">
    <property type="entry name" value="Rna14-like"/>
</dbReference>
<dbReference type="PANTHER" id="PTHR19980">
    <property type="entry name" value="RNA CLEAVAGE STIMULATION FACTOR"/>
    <property type="match status" value="1"/>
</dbReference>
<dbReference type="GO" id="GO:0003729">
    <property type="term" value="F:mRNA binding"/>
    <property type="evidence" value="ECO:0007669"/>
    <property type="project" value="TreeGrafter"/>
</dbReference>
<dbReference type="Gene3D" id="1.25.40.1040">
    <property type="match status" value="1"/>
</dbReference>
<keyword evidence="2" id="KW-0677">Repeat</keyword>
<evidence type="ECO:0000259" key="4">
    <source>
        <dbReference type="Pfam" id="PF05843"/>
    </source>
</evidence>
<reference evidence="5 6" key="2">
    <citation type="submission" date="2018-11" db="EMBL/GenBank/DDBJ databases">
        <authorList>
            <consortium name="Pathogen Informatics"/>
        </authorList>
    </citation>
    <scope>NUCLEOTIDE SEQUENCE [LARGE SCALE GENOMIC DNA]</scope>
</reference>
<evidence type="ECO:0000256" key="3">
    <source>
        <dbReference type="ARBA" id="ARBA00023242"/>
    </source>
</evidence>
<dbReference type="InterPro" id="IPR008847">
    <property type="entry name" value="Suf"/>
</dbReference>
<evidence type="ECO:0000256" key="1">
    <source>
        <dbReference type="ARBA" id="ARBA00004123"/>
    </source>
</evidence>
<keyword evidence="3" id="KW-0539">Nucleus</keyword>
<sequence length="288" mass="32706">MKYDNVKKIYDKLLAIEQADPTLAYIQLMKFVRRTEGAQFARNVFKRARQDPRCKFHVYVASALMEYYCSKDTDVAIRVFDMGLKKYGDEPDYALAYVDFLSHLNEDNNTRVVFERILTSGTMPPEKSLEIWDRYLEFESEVGDLSSILKVDQRRREALKEQYGEMQTLLLIDRYKFLNLVPCTGDQLKLMGYSKQLKQGSSLVGRASSSAGTATLLSGSANANEGFLHHGCKGWGVGCSRDARLESANNLCCLRGRMKEVISGGLEPPTFCVLDRCDNHYTTRPVVE</sequence>
<dbReference type="PANTHER" id="PTHR19980:SF0">
    <property type="entry name" value="CLEAVAGE STIMULATION FACTOR SUBUNIT 3"/>
    <property type="match status" value="1"/>
</dbReference>
<dbReference type="GO" id="GO:0031124">
    <property type="term" value="P:mRNA 3'-end processing"/>
    <property type="evidence" value="ECO:0007669"/>
    <property type="project" value="InterPro"/>
</dbReference>
<proteinExistence type="predicted"/>
<organism evidence="6 7">
    <name type="scientific">Toxocara canis</name>
    <name type="common">Canine roundworm</name>
    <dbReference type="NCBI Taxonomy" id="6265"/>
    <lineage>
        <taxon>Eukaryota</taxon>
        <taxon>Metazoa</taxon>
        <taxon>Ecdysozoa</taxon>
        <taxon>Nematoda</taxon>
        <taxon>Chromadorea</taxon>
        <taxon>Rhabditida</taxon>
        <taxon>Spirurina</taxon>
        <taxon>Ascaridomorpha</taxon>
        <taxon>Ascaridoidea</taxon>
        <taxon>Toxocaridae</taxon>
        <taxon>Toxocara</taxon>
    </lineage>
</organism>
<dbReference type="SMART" id="SM00386">
    <property type="entry name" value="HAT"/>
    <property type="match status" value="3"/>
</dbReference>
<keyword evidence="6" id="KW-1185">Reference proteome</keyword>
<evidence type="ECO:0000313" key="5">
    <source>
        <dbReference type="EMBL" id="VDM50932.1"/>
    </source>
</evidence>
<dbReference type="InterPro" id="IPR011990">
    <property type="entry name" value="TPR-like_helical_dom_sf"/>
</dbReference>
<comment type="subcellular location">
    <subcellularLocation>
        <location evidence="1">Nucleus</location>
    </subcellularLocation>
</comment>